<sequence length="945" mass="100712">MKTRPLFAASLLMAALNGAGAQGGGGSAAPSGGAAATSLPGIPRIAFDKYTLPNGLQVILVEDKRLPLVAVNVWYHVGPANEAPGLTGFAHLFEHMMFAGSKHLPRGLADRLMEGAGASDSNGSTDYDRTNYYDTVPSNQLELALWVHADRMGYLPDVLDQKSLANQQDVVRNERRDTVENEPYGIVEEALNHALFPQDHPYRASVIGSHADIQNAKLADVRDFFTRYYGPNNASIVIAGDIDKVKTRALVAKYFGSLRRGPAVVRPAVTTPPITSERRLVVPDRVELPRVYMAWLTPPAYQAGDAELAVAAQILAGGKSSRLYKSLVYGRQIAQDVDANQDARALASTFLIEVTARAGHTPAELEAAIDAELAALRDHGPSEQEVARARNQIETAIVSSLEKLGGDGLADQLNHYNQFTGDPGYLAQDVATLRRITAADVQRAARTWLQQKSRVVVAGVPGIPDLPPDPPAPKPPKARSGQGAGGINEAEAWRAQMPKAGPAPRLNLPQGEAFKLPNGLTVIHHYNPALPLVSAELVVRSGSDANPPALPGLAGFTAQLLLEGTATRSAPQIADEIAQLGAFIDADSSTGASSVALLSLSANFGAALAVLADVVQHPAFPTAEVERQRASRLGELMQQRDDPELIAALAAAGALYGPRHPYGYGQLGTEPAIRAVTRNDLHGFWRRHYVPGNAALVVSGDISRADLAALAEARFASWQSAPVPPLVPGTPATTKARVVLVDQPGAGQTALRLTTLAAERKTPHYPALEVMNAAFGGLFTSRINQNLREDKGYTYGVYSGFRYDRTPGPFIIAGSVRANVTGASVAELLKEAQAMVDKPLDAQELAGARNAELLSLPNRFETNSDIGASLAETFIYDLPLDYYTELPARLAAVTAADVQAAARRYLDPAKLVVVAVGERKKIAAQLDKLKLGPVEARDSEGQLRP</sequence>
<feature type="chain" id="PRO_5047186022" evidence="2">
    <location>
        <begin position="22"/>
        <end position="945"/>
    </location>
</feature>
<dbReference type="RefSeq" id="WP_379720327.1">
    <property type="nucleotide sequence ID" value="NZ_JBHSMS010000034.1"/>
</dbReference>
<dbReference type="Gene3D" id="3.30.830.10">
    <property type="entry name" value="Metalloenzyme, LuxS/M16 peptidase-like"/>
    <property type="match status" value="4"/>
</dbReference>
<evidence type="ECO:0000256" key="1">
    <source>
        <dbReference type="SAM" id="MobiDB-lite"/>
    </source>
</evidence>
<comment type="caution">
    <text evidence="5">The sequence shown here is derived from an EMBL/GenBank/DDBJ whole genome shotgun (WGS) entry which is preliminary data.</text>
</comment>
<protein>
    <submittedName>
        <fullName evidence="5">M16 family metallopeptidase</fullName>
    </submittedName>
</protein>
<dbReference type="SUPFAM" id="SSF63411">
    <property type="entry name" value="LuxS/MPP-like metallohydrolase"/>
    <property type="match status" value="4"/>
</dbReference>
<feature type="domain" description="Peptidase M16 C-terminal" evidence="4">
    <location>
        <begin position="676"/>
        <end position="851"/>
    </location>
</feature>
<evidence type="ECO:0000259" key="4">
    <source>
        <dbReference type="Pfam" id="PF05193"/>
    </source>
</evidence>
<accession>A0ABW0PFU6</accession>
<feature type="compositionally biased region" description="Pro residues" evidence="1">
    <location>
        <begin position="464"/>
        <end position="475"/>
    </location>
</feature>
<feature type="domain" description="Peptidase M16 N-terminal" evidence="3">
    <location>
        <begin position="58"/>
        <end position="197"/>
    </location>
</feature>
<dbReference type="PANTHER" id="PTHR11851">
    <property type="entry name" value="METALLOPROTEASE"/>
    <property type="match status" value="1"/>
</dbReference>
<dbReference type="InterPro" id="IPR011249">
    <property type="entry name" value="Metalloenz_LuxS/M16"/>
</dbReference>
<dbReference type="PANTHER" id="PTHR11851:SF224">
    <property type="entry name" value="PROCESSING PROTEASE"/>
    <property type="match status" value="1"/>
</dbReference>
<dbReference type="Pfam" id="PF05193">
    <property type="entry name" value="Peptidase_M16_C"/>
    <property type="match status" value="2"/>
</dbReference>
<dbReference type="Proteomes" id="UP001596031">
    <property type="component" value="Unassembled WGS sequence"/>
</dbReference>
<dbReference type="InterPro" id="IPR011765">
    <property type="entry name" value="Pept_M16_N"/>
</dbReference>
<evidence type="ECO:0000313" key="6">
    <source>
        <dbReference type="Proteomes" id="UP001596031"/>
    </source>
</evidence>
<evidence type="ECO:0000259" key="3">
    <source>
        <dbReference type="Pfam" id="PF00675"/>
    </source>
</evidence>
<name>A0ABW0PFU6_9BURK</name>
<dbReference type="EMBL" id="JBHSMS010000034">
    <property type="protein sequence ID" value="MFC5511529.1"/>
    <property type="molecule type" value="Genomic_DNA"/>
</dbReference>
<dbReference type="InterPro" id="IPR050361">
    <property type="entry name" value="MPP/UQCRC_Complex"/>
</dbReference>
<feature type="domain" description="Peptidase M16 C-terminal" evidence="4">
    <location>
        <begin position="218"/>
        <end position="392"/>
    </location>
</feature>
<feature type="domain" description="Peptidase M16 N-terminal" evidence="3">
    <location>
        <begin position="522"/>
        <end position="644"/>
    </location>
</feature>
<evidence type="ECO:0000256" key="2">
    <source>
        <dbReference type="SAM" id="SignalP"/>
    </source>
</evidence>
<dbReference type="InterPro" id="IPR007863">
    <property type="entry name" value="Peptidase_M16_C"/>
</dbReference>
<organism evidence="5 6">
    <name type="scientific">Massilia jejuensis</name>
    <dbReference type="NCBI Taxonomy" id="648894"/>
    <lineage>
        <taxon>Bacteria</taxon>
        <taxon>Pseudomonadati</taxon>
        <taxon>Pseudomonadota</taxon>
        <taxon>Betaproteobacteria</taxon>
        <taxon>Burkholderiales</taxon>
        <taxon>Oxalobacteraceae</taxon>
        <taxon>Telluria group</taxon>
        <taxon>Massilia</taxon>
    </lineage>
</organism>
<proteinExistence type="predicted"/>
<keyword evidence="6" id="KW-1185">Reference proteome</keyword>
<feature type="signal peptide" evidence="2">
    <location>
        <begin position="1"/>
        <end position="21"/>
    </location>
</feature>
<gene>
    <name evidence="5" type="ORF">ACFPOU_10380</name>
</gene>
<evidence type="ECO:0000313" key="5">
    <source>
        <dbReference type="EMBL" id="MFC5511529.1"/>
    </source>
</evidence>
<dbReference type="Pfam" id="PF00675">
    <property type="entry name" value="Peptidase_M16"/>
    <property type="match status" value="2"/>
</dbReference>
<reference evidence="6" key="1">
    <citation type="journal article" date="2019" name="Int. J. Syst. Evol. Microbiol.">
        <title>The Global Catalogue of Microorganisms (GCM) 10K type strain sequencing project: providing services to taxonomists for standard genome sequencing and annotation.</title>
        <authorList>
            <consortium name="The Broad Institute Genomics Platform"/>
            <consortium name="The Broad Institute Genome Sequencing Center for Infectious Disease"/>
            <person name="Wu L."/>
            <person name="Ma J."/>
        </authorList>
    </citation>
    <scope>NUCLEOTIDE SEQUENCE [LARGE SCALE GENOMIC DNA]</scope>
    <source>
        <strain evidence="6">CCUG 38813</strain>
    </source>
</reference>
<feature type="region of interest" description="Disordered" evidence="1">
    <location>
        <begin position="462"/>
        <end position="485"/>
    </location>
</feature>
<keyword evidence="2" id="KW-0732">Signal</keyword>